<sequence>MELPQLLQCKPFECENPLGISLREAFVLLQSQLKPPFSLKIPNPSEYSQLNLAIVYGILTQPQLAKTHLTHLHAIVTDGYCFFTSTLIKLVNDSFPRLLGTPRTQLLWLTSKLVDVSAVKIEALLVLLLRWIIGGDFSEPNLWLCAELLKMFLDKWEWLSNDPLVLTSALFAYLRLLADHYRLAGGVKLEALKRMEIDFCVRVLRECFGLCLKIGRDLVRLLQDVVYIPELKELWKDLLFNPDVFRVSGFSDISQLYCVRTPKHYFLLRINPEMETELRFLLSFVKWGSQKRYQVWFAKKHFSLPGSETVMVDIVRFICCAHHPSNEIIQSSVIPRWAIIGWLLKCCRRNYFQANLKLALFFDWLFYDEKHDNIMNIEPAILLILNSVPKYVDITHTLLDFLFLLVDNYDFNRREMIARCVSTSFSLLLQKGVVHSFEPLTSCCLLAPPIHQRLAIFIAPKSTLNSFAPQVITEGEVGK</sequence>
<dbReference type="PANTHER" id="PTHR13587">
    <property type="entry name" value="INTEGRATOR COMPLEX SUBUNIT 3"/>
    <property type="match status" value="1"/>
</dbReference>
<reference evidence="3" key="1">
    <citation type="submission" date="2025-08" db="UniProtKB">
        <authorList>
            <consortium name="RefSeq"/>
        </authorList>
    </citation>
    <scope>IDENTIFICATION</scope>
</reference>
<evidence type="ECO:0000259" key="1">
    <source>
        <dbReference type="Pfam" id="PF10189"/>
    </source>
</evidence>
<feature type="domain" description="Integrator complex subunit 3 N-terminal" evidence="1">
    <location>
        <begin position="46"/>
        <end position="452"/>
    </location>
</feature>
<dbReference type="RefSeq" id="XP_039140738.1">
    <property type="nucleotide sequence ID" value="XM_039284804.1"/>
</dbReference>
<evidence type="ECO:0000313" key="2">
    <source>
        <dbReference type="Proteomes" id="UP001515500"/>
    </source>
</evidence>
<dbReference type="GO" id="GO:0005737">
    <property type="term" value="C:cytoplasm"/>
    <property type="evidence" value="ECO:0007669"/>
    <property type="project" value="TreeGrafter"/>
</dbReference>
<keyword evidence="2" id="KW-1185">Reference proteome</keyword>
<dbReference type="AlphaFoldDB" id="A0AB40CL92"/>
<name>A0AB40CL92_DIOCR</name>
<dbReference type="Pfam" id="PF10189">
    <property type="entry name" value="Ints3_N"/>
    <property type="match status" value="1"/>
</dbReference>
<dbReference type="PANTHER" id="PTHR13587:SF7">
    <property type="entry name" value="INTEGRATOR COMPLEX SUBUNIT 3"/>
    <property type="match status" value="1"/>
</dbReference>
<organism evidence="2 3">
    <name type="scientific">Dioscorea cayennensis subsp. rotundata</name>
    <name type="common">White Guinea yam</name>
    <name type="synonym">Dioscorea rotundata</name>
    <dbReference type="NCBI Taxonomy" id="55577"/>
    <lineage>
        <taxon>Eukaryota</taxon>
        <taxon>Viridiplantae</taxon>
        <taxon>Streptophyta</taxon>
        <taxon>Embryophyta</taxon>
        <taxon>Tracheophyta</taxon>
        <taxon>Spermatophyta</taxon>
        <taxon>Magnoliopsida</taxon>
        <taxon>Liliopsida</taxon>
        <taxon>Dioscoreales</taxon>
        <taxon>Dioscoreaceae</taxon>
        <taxon>Dioscorea</taxon>
    </lineage>
</organism>
<dbReference type="Proteomes" id="UP001515500">
    <property type="component" value="Chromosome 15"/>
</dbReference>
<dbReference type="InterPro" id="IPR045334">
    <property type="entry name" value="INTS3"/>
</dbReference>
<dbReference type="GeneID" id="120277932"/>
<dbReference type="InterPro" id="IPR019333">
    <property type="entry name" value="INTS3_N"/>
</dbReference>
<evidence type="ECO:0000313" key="3">
    <source>
        <dbReference type="RefSeq" id="XP_039140738.1"/>
    </source>
</evidence>
<gene>
    <name evidence="3" type="primary">LOC120277932</name>
</gene>
<accession>A0AB40CL92</accession>
<proteinExistence type="predicted"/>
<protein>
    <submittedName>
        <fullName evidence="3">Integrator complex subunit 3 isoform X1</fullName>
    </submittedName>
</protein>